<organism evidence="2 3">
    <name type="scientific">Mycobacterium intracellulare</name>
    <dbReference type="NCBI Taxonomy" id="1767"/>
    <lineage>
        <taxon>Bacteria</taxon>
        <taxon>Bacillati</taxon>
        <taxon>Actinomycetota</taxon>
        <taxon>Actinomycetes</taxon>
        <taxon>Mycobacteriales</taxon>
        <taxon>Mycobacteriaceae</taxon>
        <taxon>Mycobacterium</taxon>
        <taxon>Mycobacterium avium complex (MAC)</taxon>
    </lineage>
</organism>
<evidence type="ECO:0000313" key="3">
    <source>
        <dbReference type="Proteomes" id="UP000595205"/>
    </source>
</evidence>
<evidence type="ECO:0000256" key="1">
    <source>
        <dbReference type="SAM" id="MobiDB-lite"/>
    </source>
</evidence>
<dbReference type="AlphaFoldDB" id="A0A7R7MUT2"/>
<dbReference type="Proteomes" id="UP000595205">
    <property type="component" value="Chromosome"/>
</dbReference>
<dbReference type="EMBL" id="AP024255">
    <property type="protein sequence ID" value="BCO98976.1"/>
    <property type="molecule type" value="Genomic_DNA"/>
</dbReference>
<sequence length="61" mass="6599">MVKGSMGQQVVSQFIAKTRAQRALLAQLLARLDLPDTEDGSEAKAEKVSRSRRRAAKGGQS</sequence>
<evidence type="ECO:0000313" key="2">
    <source>
        <dbReference type="EMBL" id="BCO98976.1"/>
    </source>
</evidence>
<protein>
    <submittedName>
        <fullName evidence="2">Uncharacterized protein</fullName>
    </submittedName>
</protein>
<feature type="compositionally biased region" description="Basic residues" evidence="1">
    <location>
        <begin position="50"/>
        <end position="61"/>
    </location>
</feature>
<accession>A0A7R7MUT2</accession>
<gene>
    <name evidence="2" type="ORF">MINTM018_17460</name>
</gene>
<reference evidence="2 3" key="1">
    <citation type="submission" date="2020-12" db="EMBL/GenBank/DDBJ databases">
        <title>Genome sequence of clinical Mycobacterium intracellulare strains.</title>
        <authorList>
            <person name="Tateishi Y."/>
            <person name="Matsumoto S."/>
            <person name="Fukushima Y."/>
            <person name="Nakajima C."/>
            <person name="Suzuki Y."/>
        </authorList>
    </citation>
    <scope>NUCLEOTIDE SEQUENCE [LARGE SCALE GENOMIC DNA]</scope>
    <source>
        <strain evidence="2 3">M018</strain>
    </source>
</reference>
<proteinExistence type="predicted"/>
<name>A0A7R7MUT2_MYCIT</name>
<feature type="region of interest" description="Disordered" evidence="1">
    <location>
        <begin position="36"/>
        <end position="61"/>
    </location>
</feature>